<organism evidence="2 4">
    <name type="scientific">Dreissena polymorpha</name>
    <name type="common">Zebra mussel</name>
    <name type="synonym">Mytilus polymorpha</name>
    <dbReference type="NCBI Taxonomy" id="45954"/>
    <lineage>
        <taxon>Eukaryota</taxon>
        <taxon>Metazoa</taxon>
        <taxon>Spiralia</taxon>
        <taxon>Lophotrochozoa</taxon>
        <taxon>Mollusca</taxon>
        <taxon>Bivalvia</taxon>
        <taxon>Autobranchia</taxon>
        <taxon>Heteroconchia</taxon>
        <taxon>Euheterodonta</taxon>
        <taxon>Imparidentia</taxon>
        <taxon>Neoheterodontei</taxon>
        <taxon>Myida</taxon>
        <taxon>Dreissenoidea</taxon>
        <taxon>Dreissenidae</taxon>
        <taxon>Dreissena</taxon>
    </lineage>
</organism>
<proteinExistence type="predicted"/>
<evidence type="ECO:0000313" key="4">
    <source>
        <dbReference type="Proteomes" id="UP000828390"/>
    </source>
</evidence>
<gene>
    <name evidence="2" type="ORF">DPMN_038391</name>
    <name evidence="3" type="ORF">DPMN_039051</name>
</gene>
<sequence>MFCGYTRRAKCVKVLILSKGVKKSISLIWRLSTCMAFLIILCGDVERNPGPPRQDPARNKKQPLDSRACEGLSKATTPRHDTLDGVVTRQRTMSSYAFSHPSPSPLNNSGTTQNNQSRSTIDTSNDSEMFTFLRNMKIDLEKQNERLVTEIGGINTKIDSIFSTIGDLKQDNDRLRSDNL</sequence>
<feature type="compositionally biased region" description="Basic and acidic residues" evidence="1">
    <location>
        <begin position="55"/>
        <end position="68"/>
    </location>
</feature>
<dbReference type="Proteomes" id="UP000828390">
    <property type="component" value="Unassembled WGS sequence"/>
</dbReference>
<accession>A0A9D4RNL8</accession>
<dbReference type="EMBL" id="JAIWYP010000002">
    <property type="protein sequence ID" value="KAH3875774.1"/>
    <property type="molecule type" value="Genomic_DNA"/>
</dbReference>
<dbReference type="EMBL" id="JAIWYP010000002">
    <property type="protein sequence ID" value="KAH3875129.1"/>
    <property type="molecule type" value="Genomic_DNA"/>
</dbReference>
<feature type="region of interest" description="Disordered" evidence="1">
    <location>
        <begin position="50"/>
        <end position="126"/>
    </location>
</feature>
<protein>
    <submittedName>
        <fullName evidence="2">Uncharacterized protein</fullName>
    </submittedName>
</protein>
<name>A0A9D4RNL8_DREPO</name>
<dbReference type="AlphaFoldDB" id="A0A9D4RNL8"/>
<comment type="caution">
    <text evidence="2">The sequence shown here is derived from an EMBL/GenBank/DDBJ whole genome shotgun (WGS) entry which is preliminary data.</text>
</comment>
<evidence type="ECO:0000313" key="2">
    <source>
        <dbReference type="EMBL" id="KAH3875129.1"/>
    </source>
</evidence>
<evidence type="ECO:0000313" key="3">
    <source>
        <dbReference type="EMBL" id="KAH3875774.1"/>
    </source>
</evidence>
<keyword evidence="4" id="KW-1185">Reference proteome</keyword>
<reference evidence="2" key="1">
    <citation type="journal article" date="2019" name="bioRxiv">
        <title>The Genome of the Zebra Mussel, Dreissena polymorpha: A Resource for Invasive Species Research.</title>
        <authorList>
            <person name="McCartney M.A."/>
            <person name="Auch B."/>
            <person name="Kono T."/>
            <person name="Mallez S."/>
            <person name="Zhang Y."/>
            <person name="Obille A."/>
            <person name="Becker A."/>
            <person name="Abrahante J.E."/>
            <person name="Garbe J."/>
            <person name="Badalamenti J.P."/>
            <person name="Herman A."/>
            <person name="Mangelson H."/>
            <person name="Liachko I."/>
            <person name="Sullivan S."/>
            <person name="Sone E.D."/>
            <person name="Koren S."/>
            <person name="Silverstein K.A.T."/>
            <person name="Beckman K.B."/>
            <person name="Gohl D.M."/>
        </authorList>
    </citation>
    <scope>NUCLEOTIDE SEQUENCE</scope>
    <source>
        <strain evidence="2">Duluth1</strain>
        <tissue evidence="2">Whole animal</tissue>
    </source>
</reference>
<reference evidence="2" key="2">
    <citation type="submission" date="2020-11" db="EMBL/GenBank/DDBJ databases">
        <authorList>
            <person name="McCartney M.A."/>
            <person name="Auch B."/>
            <person name="Kono T."/>
            <person name="Mallez S."/>
            <person name="Becker A."/>
            <person name="Gohl D.M."/>
            <person name="Silverstein K.A.T."/>
            <person name="Koren S."/>
            <person name="Bechman K.B."/>
            <person name="Herman A."/>
            <person name="Abrahante J.E."/>
            <person name="Garbe J."/>
        </authorList>
    </citation>
    <scope>NUCLEOTIDE SEQUENCE</scope>
    <source>
        <strain evidence="2">Duluth1</strain>
        <tissue evidence="2">Whole animal</tissue>
    </source>
</reference>
<feature type="compositionally biased region" description="Polar residues" evidence="1">
    <location>
        <begin position="105"/>
        <end position="126"/>
    </location>
</feature>
<evidence type="ECO:0000256" key="1">
    <source>
        <dbReference type="SAM" id="MobiDB-lite"/>
    </source>
</evidence>